<dbReference type="Proteomes" id="UP000238541">
    <property type="component" value="Unassembled WGS sequence"/>
</dbReference>
<evidence type="ECO:0000313" key="1">
    <source>
        <dbReference type="EMBL" id="PPK36784.1"/>
    </source>
</evidence>
<accession>A0A2S6FH39</accession>
<reference evidence="2" key="1">
    <citation type="submission" date="2017-06" db="EMBL/GenBank/DDBJ databases">
        <authorList>
            <person name="Furmanczyk E.M."/>
        </authorList>
    </citation>
    <scope>NUCLEOTIDE SEQUENCE [LARGE SCALE GENOMIC DNA]</scope>
    <source>
        <strain evidence="2">AP3_16</strain>
    </source>
</reference>
<dbReference type="AlphaFoldDB" id="A0A2S6FH39"/>
<sequence>MVVNDNAGSLTPSGVFKSIASKLAPTWVLQRPFGHSRPEWQTNPNPQLLLCPAPLPIRGCAHESFLFQDRSQTDHRRRCHRAAVRRAGASGH</sequence>
<evidence type="ECO:0000313" key="2">
    <source>
        <dbReference type="Proteomes" id="UP000238541"/>
    </source>
</evidence>
<organism evidence="1 2">
    <name type="scientific">Pseudomonas laurylsulfatiphila</name>
    <dbReference type="NCBI Taxonomy" id="2011015"/>
    <lineage>
        <taxon>Bacteria</taxon>
        <taxon>Pseudomonadati</taxon>
        <taxon>Pseudomonadota</taxon>
        <taxon>Gammaproteobacteria</taxon>
        <taxon>Pseudomonadales</taxon>
        <taxon>Pseudomonadaceae</taxon>
        <taxon>Pseudomonas</taxon>
    </lineage>
</organism>
<protein>
    <submittedName>
        <fullName evidence="1">Uncharacterized protein</fullName>
    </submittedName>
</protein>
<proteinExistence type="predicted"/>
<comment type="caution">
    <text evidence="1">The sequence shown here is derived from an EMBL/GenBank/DDBJ whole genome shotgun (WGS) entry which is preliminary data.</text>
</comment>
<gene>
    <name evidence="1" type="ORF">CD175_18180</name>
</gene>
<name>A0A2S6FH39_9PSED</name>
<dbReference type="EMBL" id="NIRS01000005">
    <property type="protein sequence ID" value="PPK36784.1"/>
    <property type="molecule type" value="Genomic_DNA"/>
</dbReference>
<keyword evidence="2" id="KW-1185">Reference proteome</keyword>